<accession>A0ABQ7N3Q9</accession>
<proteinExistence type="predicted"/>
<keyword evidence="2" id="KW-1185">Reference proteome</keyword>
<evidence type="ECO:0000313" key="2">
    <source>
        <dbReference type="Proteomes" id="UP000823674"/>
    </source>
</evidence>
<gene>
    <name evidence="1" type="primary">A03g503410.1_BraROA</name>
    <name evidence="1" type="ORF">IGI04_010905</name>
</gene>
<name>A0ABQ7N3Q9_BRACM</name>
<reference evidence="1 2" key="1">
    <citation type="submission" date="2021-03" db="EMBL/GenBank/DDBJ databases">
        <authorList>
            <person name="King G.J."/>
            <person name="Bancroft I."/>
            <person name="Baten A."/>
            <person name="Bloomfield J."/>
            <person name="Borpatragohain P."/>
            <person name="He Z."/>
            <person name="Irish N."/>
            <person name="Irwin J."/>
            <person name="Liu K."/>
            <person name="Mauleon R.P."/>
            <person name="Moore J."/>
            <person name="Morris R."/>
            <person name="Ostergaard L."/>
            <person name="Wang B."/>
            <person name="Wells R."/>
        </authorList>
    </citation>
    <scope>NUCLEOTIDE SEQUENCE [LARGE SCALE GENOMIC DNA]</scope>
    <source>
        <strain evidence="1">R-o-18</strain>
        <tissue evidence="1">Leaf</tissue>
    </source>
</reference>
<dbReference type="EMBL" id="JADBGQ010000003">
    <property type="protein sequence ID" value="KAG5404786.1"/>
    <property type="molecule type" value="Genomic_DNA"/>
</dbReference>
<dbReference type="Proteomes" id="UP000823674">
    <property type="component" value="Chromosome A03"/>
</dbReference>
<protein>
    <submittedName>
        <fullName evidence="1">Uncharacterized protein</fullName>
    </submittedName>
</protein>
<organism evidence="1 2">
    <name type="scientific">Brassica rapa subsp. trilocularis</name>
    <dbReference type="NCBI Taxonomy" id="1813537"/>
    <lineage>
        <taxon>Eukaryota</taxon>
        <taxon>Viridiplantae</taxon>
        <taxon>Streptophyta</taxon>
        <taxon>Embryophyta</taxon>
        <taxon>Tracheophyta</taxon>
        <taxon>Spermatophyta</taxon>
        <taxon>Magnoliopsida</taxon>
        <taxon>eudicotyledons</taxon>
        <taxon>Gunneridae</taxon>
        <taxon>Pentapetalae</taxon>
        <taxon>rosids</taxon>
        <taxon>malvids</taxon>
        <taxon>Brassicales</taxon>
        <taxon>Brassicaceae</taxon>
        <taxon>Brassiceae</taxon>
        <taxon>Brassica</taxon>
    </lineage>
</organism>
<evidence type="ECO:0000313" key="1">
    <source>
        <dbReference type="EMBL" id="KAG5404786.1"/>
    </source>
</evidence>
<comment type="caution">
    <text evidence="1">The sequence shown here is derived from an EMBL/GenBank/DDBJ whole genome shotgun (WGS) entry which is preliminary data.</text>
</comment>
<sequence length="269" mass="30661">MPPQLNCNGIVIFHYAIETRTTKKAQGFADSQSPLLQSLRRYGLFSFISISSSPVKKKLFFTFHVLCLWIRYSSLTLPSTSSPATIAISLDKSEKLLVRRQRIVGSKRSMGFLVKISDINKLYQPENLLLYLNTMRDYKFGSDKVIIDGLQIFKMEAIVCVEDKQMSEFFFHLMRNQSFQAPKDGKSNYLGLFLAEITCAGFLQTCGQHFLGLQSLTSWDHKEFKVNINGLVETAPVPEEVFLGNKGLNDVENDELPRLVYVLVRREPN</sequence>